<evidence type="ECO:0000256" key="1">
    <source>
        <dbReference type="ARBA" id="ARBA00022908"/>
    </source>
</evidence>
<dbReference type="InterPro" id="IPR010998">
    <property type="entry name" value="Integrase_recombinase_N"/>
</dbReference>
<dbReference type="EMBL" id="AECZ01000001">
    <property type="protein sequence ID" value="EFL53143.1"/>
    <property type="molecule type" value="Genomic_DNA"/>
</dbReference>
<keyword evidence="1" id="KW-0229">DNA integration</keyword>
<dbReference type="GO" id="GO:0003677">
    <property type="term" value="F:DNA binding"/>
    <property type="evidence" value="ECO:0007669"/>
    <property type="project" value="UniProtKB-UniRule"/>
</dbReference>
<accession>E1JRE2</accession>
<comment type="caution">
    <text evidence="7">The sequence shown here is derived from an EMBL/GenBank/DDBJ whole genome shotgun (WGS) entry which is preliminary data.</text>
</comment>
<feature type="domain" description="Tyr recombinase" evidence="5">
    <location>
        <begin position="158"/>
        <end position="329"/>
    </location>
</feature>
<dbReference type="InterPro" id="IPR002104">
    <property type="entry name" value="Integrase_catalytic"/>
</dbReference>
<dbReference type="GO" id="GO:0006310">
    <property type="term" value="P:DNA recombination"/>
    <property type="evidence" value="ECO:0007669"/>
    <property type="project" value="UniProtKB-KW"/>
</dbReference>
<keyword evidence="8" id="KW-1185">Reference proteome</keyword>
<dbReference type="SUPFAM" id="SSF56349">
    <property type="entry name" value="DNA breaking-rejoining enzymes"/>
    <property type="match status" value="1"/>
</dbReference>
<keyword evidence="3" id="KW-0233">DNA recombination</keyword>
<dbReference type="eggNOG" id="COG0582">
    <property type="taxonomic scope" value="Bacteria"/>
</dbReference>
<dbReference type="Pfam" id="PF00589">
    <property type="entry name" value="Phage_integrase"/>
    <property type="match status" value="1"/>
</dbReference>
<dbReference type="PANTHER" id="PTHR30349:SF94">
    <property type="entry name" value="INTEGRASE_RECOMBINASE HI_1414-RELATED"/>
    <property type="match status" value="1"/>
</dbReference>
<dbReference type="CDD" id="cd00796">
    <property type="entry name" value="INT_Rci_Hp1_C"/>
    <property type="match status" value="1"/>
</dbReference>
<dbReference type="PANTHER" id="PTHR30349">
    <property type="entry name" value="PHAGE INTEGRASE-RELATED"/>
    <property type="match status" value="1"/>
</dbReference>
<dbReference type="PROSITE" id="PS51900">
    <property type="entry name" value="CB"/>
    <property type="match status" value="1"/>
</dbReference>
<dbReference type="OrthoDB" id="5429327at2"/>
<dbReference type="Proteomes" id="UP000006250">
    <property type="component" value="Unassembled WGS sequence"/>
</dbReference>
<organism evidence="7 8">
    <name type="scientific">Solidesulfovibrio fructosivorans JJ]</name>
    <dbReference type="NCBI Taxonomy" id="596151"/>
    <lineage>
        <taxon>Bacteria</taxon>
        <taxon>Pseudomonadati</taxon>
        <taxon>Thermodesulfobacteriota</taxon>
        <taxon>Desulfovibrionia</taxon>
        <taxon>Desulfovibrionales</taxon>
        <taxon>Desulfovibrionaceae</taxon>
        <taxon>Solidesulfovibrio</taxon>
    </lineage>
</organism>
<dbReference type="InterPro" id="IPR050090">
    <property type="entry name" value="Tyrosine_recombinase_XerCD"/>
</dbReference>
<dbReference type="PROSITE" id="PS51898">
    <property type="entry name" value="TYR_RECOMBINASE"/>
    <property type="match status" value="1"/>
</dbReference>
<evidence type="ECO:0000313" key="8">
    <source>
        <dbReference type="Proteomes" id="UP000006250"/>
    </source>
</evidence>
<dbReference type="InterPro" id="IPR044068">
    <property type="entry name" value="CB"/>
</dbReference>
<sequence>MATFRKRGNLQWEARIRKRGYPTTCKTFDTKAEAEQWAKGVETEMSKGQFVSTKEAEGYTLGECLDRYKEEYLPRLKNPQSEIYRADRLKKRALGLRIMATIRSKDIADYRREREKEGVSANTIRLELALLSRLFNFAKSDWGMESLTNPVQLAAKPKLPPGRERRLEQGEEEKLFEAIGNDFEFSAIIKIALETAMRRGEILKLTWKDVDLRNKAVFLQDTKNGTCRTVPLSKKAIEVFQGLHRHISGKVFPSCTVPQSLSKKMAKACQRAGLADLRFHDLRHEATSRFFEHTDLDVMEIKAITGHKSLQMLARYTHLRTANLAARLDGAKRGEVRHI</sequence>
<evidence type="ECO:0000256" key="3">
    <source>
        <dbReference type="ARBA" id="ARBA00023172"/>
    </source>
</evidence>
<evidence type="ECO:0000259" key="5">
    <source>
        <dbReference type="PROSITE" id="PS51898"/>
    </source>
</evidence>
<dbReference type="GO" id="GO:0015074">
    <property type="term" value="P:DNA integration"/>
    <property type="evidence" value="ECO:0007669"/>
    <property type="project" value="UniProtKB-KW"/>
</dbReference>
<evidence type="ECO:0000259" key="6">
    <source>
        <dbReference type="PROSITE" id="PS51900"/>
    </source>
</evidence>
<dbReference type="AlphaFoldDB" id="E1JRE2"/>
<evidence type="ECO:0000256" key="2">
    <source>
        <dbReference type="ARBA" id="ARBA00023125"/>
    </source>
</evidence>
<feature type="domain" description="Core-binding (CB)" evidence="6">
    <location>
        <begin position="59"/>
        <end position="139"/>
    </location>
</feature>
<dbReference type="Gene3D" id="1.10.443.10">
    <property type="entry name" value="Intergrase catalytic core"/>
    <property type="match status" value="1"/>
</dbReference>
<gene>
    <name evidence="7" type="ORF">DesfrDRAFT_0191</name>
</gene>
<protein>
    <submittedName>
        <fullName evidence="7">Integrase family protein</fullName>
    </submittedName>
</protein>
<proteinExistence type="predicted"/>
<evidence type="ECO:0000256" key="4">
    <source>
        <dbReference type="PROSITE-ProRule" id="PRU01248"/>
    </source>
</evidence>
<dbReference type="InterPro" id="IPR011010">
    <property type="entry name" value="DNA_brk_join_enz"/>
</dbReference>
<reference evidence="7 8" key="1">
    <citation type="submission" date="2010-08" db="EMBL/GenBank/DDBJ databases">
        <title>The draft genome of Desulfovibrio fructosovorans JJ.</title>
        <authorList>
            <consortium name="US DOE Joint Genome Institute (JGI-PGF)"/>
            <person name="Lucas S."/>
            <person name="Copeland A."/>
            <person name="Lapidus A."/>
            <person name="Cheng J.-F."/>
            <person name="Bruce D."/>
            <person name="Goodwin L."/>
            <person name="Pitluck S."/>
            <person name="Land M.L."/>
            <person name="Hauser L."/>
            <person name="Chang Y.-J."/>
            <person name="Jeffries C."/>
            <person name="Wall J.D."/>
            <person name="Stahl D.A."/>
            <person name="Arkin A.P."/>
            <person name="Dehal P."/>
            <person name="Stolyar S.M."/>
            <person name="Hazen T.C."/>
            <person name="Woyke T.J."/>
        </authorList>
    </citation>
    <scope>NUCLEOTIDE SEQUENCE [LARGE SCALE GENOMIC DNA]</scope>
    <source>
        <strain evidence="7 8">JJ</strain>
    </source>
</reference>
<dbReference type="Gene3D" id="1.10.150.130">
    <property type="match status" value="1"/>
</dbReference>
<dbReference type="InterPro" id="IPR013762">
    <property type="entry name" value="Integrase-like_cat_sf"/>
</dbReference>
<keyword evidence="2 4" id="KW-0238">DNA-binding</keyword>
<dbReference type="STRING" id="596151.DesfrDRAFT_0191"/>
<name>E1JRE2_SOLFR</name>
<evidence type="ECO:0000313" key="7">
    <source>
        <dbReference type="EMBL" id="EFL53143.1"/>
    </source>
</evidence>
<dbReference type="RefSeq" id="WP_005990220.1">
    <property type="nucleotide sequence ID" value="NZ_AECZ01000001.1"/>
</dbReference>